<dbReference type="Proteomes" id="UP000830116">
    <property type="component" value="Chromosome"/>
</dbReference>
<feature type="chain" id="PRO_5045778651" description="KTSC domain-containing protein" evidence="1">
    <location>
        <begin position="19"/>
        <end position="101"/>
    </location>
</feature>
<evidence type="ECO:0000313" key="2">
    <source>
        <dbReference type="EMBL" id="UOF01961.1"/>
    </source>
</evidence>
<gene>
    <name evidence="2" type="ORF">MNR06_03210</name>
</gene>
<feature type="signal peptide" evidence="1">
    <location>
        <begin position="1"/>
        <end position="18"/>
    </location>
</feature>
<reference evidence="2" key="1">
    <citation type="submission" date="2022-03" db="EMBL/GenBank/DDBJ databases">
        <title>Genome Identification and Characterization of new species Bdellovibrio reynosense LBG001 sp. nov. from a Mexico soil sample.</title>
        <authorList>
            <person name="Camilli A."/>
            <person name="Ajao Y."/>
            <person name="Guo X."/>
        </authorList>
    </citation>
    <scope>NUCLEOTIDE SEQUENCE</scope>
    <source>
        <strain evidence="2">LBG001</strain>
    </source>
</reference>
<sequence length="101" mass="11444">MKTLILAGLLLVSGSAFASMDSDINTMISYARLAVRDHAIHEVGMHRSYTKVKYDYSTGIFTARDSYEECSFKAKVKISYRRLNTGHYWRVVEIPGTNTCN</sequence>
<dbReference type="EMBL" id="CP093442">
    <property type="protein sequence ID" value="UOF01961.1"/>
    <property type="molecule type" value="Genomic_DNA"/>
</dbReference>
<keyword evidence="3" id="KW-1185">Reference proteome</keyword>
<organism evidence="2 3">
    <name type="scientific">Bdellovibrio reynosensis</name>
    <dbReference type="NCBI Taxonomy" id="2835041"/>
    <lineage>
        <taxon>Bacteria</taxon>
        <taxon>Pseudomonadati</taxon>
        <taxon>Bdellovibrionota</taxon>
        <taxon>Bdellovibrionia</taxon>
        <taxon>Bdellovibrionales</taxon>
        <taxon>Pseudobdellovibrionaceae</taxon>
        <taxon>Bdellovibrio</taxon>
    </lineage>
</organism>
<evidence type="ECO:0000256" key="1">
    <source>
        <dbReference type="SAM" id="SignalP"/>
    </source>
</evidence>
<name>A0ABY4CE01_9BACT</name>
<evidence type="ECO:0000313" key="3">
    <source>
        <dbReference type="Proteomes" id="UP000830116"/>
    </source>
</evidence>
<dbReference type="RefSeq" id="WP_243538580.1">
    <property type="nucleotide sequence ID" value="NZ_CP093442.1"/>
</dbReference>
<evidence type="ECO:0008006" key="4">
    <source>
        <dbReference type="Google" id="ProtNLM"/>
    </source>
</evidence>
<proteinExistence type="predicted"/>
<accession>A0ABY4CE01</accession>
<protein>
    <recommendedName>
        <fullName evidence="4">KTSC domain-containing protein</fullName>
    </recommendedName>
</protein>
<keyword evidence="1" id="KW-0732">Signal</keyword>